<dbReference type="Proteomes" id="UP000001660">
    <property type="component" value="Chromosome"/>
</dbReference>
<dbReference type="Pfam" id="PF04909">
    <property type="entry name" value="Amidohydro_2"/>
    <property type="match status" value="1"/>
</dbReference>
<dbReference type="InterPro" id="IPR032465">
    <property type="entry name" value="ACMSD"/>
</dbReference>
<dbReference type="SUPFAM" id="SSF51556">
    <property type="entry name" value="Metallo-dependent hydrolases"/>
    <property type="match status" value="1"/>
</dbReference>
<dbReference type="PANTHER" id="PTHR21240">
    <property type="entry name" value="2-AMINO-3-CARBOXYLMUCONATE-6-SEMIALDEHYDE DECARBOXYLASE"/>
    <property type="match status" value="1"/>
</dbReference>
<dbReference type="GO" id="GO:0016831">
    <property type="term" value="F:carboxy-lyase activity"/>
    <property type="evidence" value="ECO:0007669"/>
    <property type="project" value="InterPro"/>
</dbReference>
<feature type="region of interest" description="Disordered" evidence="2">
    <location>
        <begin position="1"/>
        <end position="23"/>
    </location>
</feature>
<dbReference type="OrthoDB" id="9771320at2"/>
<feature type="compositionally biased region" description="Basic and acidic residues" evidence="2">
    <location>
        <begin position="1"/>
        <end position="16"/>
    </location>
</feature>
<dbReference type="InterPro" id="IPR032466">
    <property type="entry name" value="Metal_Hydrolase"/>
</dbReference>
<dbReference type="STRING" id="330214.NIDE1184"/>
<protein>
    <submittedName>
        <fullName evidence="4">Putative Amidohydrolase</fullName>
    </submittedName>
</protein>
<dbReference type="KEGG" id="nde:NIDE1184"/>
<dbReference type="AlphaFoldDB" id="D8PCI2"/>
<evidence type="ECO:0000256" key="1">
    <source>
        <dbReference type="ARBA" id="ARBA00023239"/>
    </source>
</evidence>
<dbReference type="GO" id="GO:0019748">
    <property type="term" value="P:secondary metabolic process"/>
    <property type="evidence" value="ECO:0007669"/>
    <property type="project" value="TreeGrafter"/>
</dbReference>
<dbReference type="Gene3D" id="3.20.20.140">
    <property type="entry name" value="Metal-dependent hydrolases"/>
    <property type="match status" value="1"/>
</dbReference>
<dbReference type="PANTHER" id="PTHR21240:SF28">
    <property type="entry name" value="ISO-OROTATE DECARBOXYLASE (EUROFUNG)"/>
    <property type="match status" value="1"/>
</dbReference>
<feature type="domain" description="Amidohydrolase-related" evidence="3">
    <location>
        <begin position="27"/>
        <end position="294"/>
    </location>
</feature>
<gene>
    <name evidence="4" type="ORF">NIDE1184</name>
</gene>
<reference evidence="4 5" key="1">
    <citation type="journal article" date="2010" name="Proc. Natl. Acad. Sci. U.S.A.">
        <title>A Nitrospira metagenome illuminates the physiology and evolution of globally important nitrite-oxidizing bacteria.</title>
        <authorList>
            <person name="Lucker S."/>
            <person name="Wagner M."/>
            <person name="Maixner F."/>
            <person name="Pelletier E."/>
            <person name="Koch H."/>
            <person name="Vacherie B."/>
            <person name="Rattei T."/>
            <person name="Sinninghe Damste J."/>
            <person name="Spieck E."/>
            <person name="Le Paslier D."/>
            <person name="Daims H."/>
        </authorList>
    </citation>
    <scope>NUCLEOTIDE SEQUENCE [LARGE SCALE GENOMIC DNA]</scope>
</reference>
<organism evidence="4 5">
    <name type="scientific">Nitrospira defluvii</name>
    <dbReference type="NCBI Taxonomy" id="330214"/>
    <lineage>
        <taxon>Bacteria</taxon>
        <taxon>Pseudomonadati</taxon>
        <taxon>Nitrospirota</taxon>
        <taxon>Nitrospiria</taxon>
        <taxon>Nitrospirales</taxon>
        <taxon>Nitrospiraceae</taxon>
        <taxon>Nitrospira</taxon>
    </lineage>
</organism>
<evidence type="ECO:0000256" key="2">
    <source>
        <dbReference type="SAM" id="MobiDB-lite"/>
    </source>
</evidence>
<dbReference type="EMBL" id="FP929003">
    <property type="protein sequence ID" value="CBK40941.1"/>
    <property type="molecule type" value="Genomic_DNA"/>
</dbReference>
<evidence type="ECO:0000313" key="5">
    <source>
        <dbReference type="Proteomes" id="UP000001660"/>
    </source>
</evidence>
<proteinExistence type="predicted"/>
<keyword evidence="4" id="KW-0378">Hydrolase</keyword>
<evidence type="ECO:0000313" key="4">
    <source>
        <dbReference type="EMBL" id="CBK40941.1"/>
    </source>
</evidence>
<sequence>MTHGERETNDKRRDPLPKATPQGKTLIDCHVHLAALPDGDNGCYISPKTLKSPLFRFLLWKHGLSPDRPREANHTYLSDLLTELKASRHVHKAVLLGMDGVYDHNGHLNRAHTDFLIGNDYVLKTAQAHPTEFLAGVSINPQRRDAIDEVHRCADAGAVLVKVLPNAKQFDPANQKYKPFYRALAERQLPFLSHVGYEFSLIGKDQSVGEPDRLRLALDEGATVIAAHACSYGLILYEKFLPTLRDLVTRYPHFYADISALTLPNRMRMLLHLRTYPEVHERLLFGTDYPLSVFHMAAWGRVALGSLRKMIATKNRFDRQVEVCHGLRLGFRSLGDLLPPSPTMADH</sequence>
<evidence type="ECO:0000259" key="3">
    <source>
        <dbReference type="Pfam" id="PF04909"/>
    </source>
</evidence>
<dbReference type="GO" id="GO:0005737">
    <property type="term" value="C:cytoplasm"/>
    <property type="evidence" value="ECO:0007669"/>
    <property type="project" value="TreeGrafter"/>
</dbReference>
<name>D8PCI2_9BACT</name>
<dbReference type="GO" id="GO:0016787">
    <property type="term" value="F:hydrolase activity"/>
    <property type="evidence" value="ECO:0007669"/>
    <property type="project" value="UniProtKB-KW"/>
</dbReference>
<dbReference type="eggNOG" id="COG2159">
    <property type="taxonomic scope" value="Bacteria"/>
</dbReference>
<dbReference type="InterPro" id="IPR006680">
    <property type="entry name" value="Amidohydro-rel"/>
</dbReference>
<dbReference type="HOGENOM" id="CLU_830949_0_0_0"/>
<keyword evidence="5" id="KW-1185">Reference proteome</keyword>
<accession>D8PCI2</accession>
<keyword evidence="1" id="KW-0456">Lyase</keyword>